<feature type="transmembrane region" description="Helical" evidence="1">
    <location>
        <begin position="115"/>
        <end position="143"/>
    </location>
</feature>
<protein>
    <submittedName>
        <fullName evidence="2">ABC transporter permease</fullName>
    </submittedName>
</protein>
<feature type="transmembrane region" description="Helical" evidence="1">
    <location>
        <begin position="283"/>
        <end position="305"/>
    </location>
</feature>
<feature type="transmembrane region" description="Helical" evidence="1">
    <location>
        <begin position="155"/>
        <end position="174"/>
    </location>
</feature>
<accession>A0A7D7LZ07</accession>
<evidence type="ECO:0000313" key="2">
    <source>
        <dbReference type="EMBL" id="QMT03755.1"/>
    </source>
</evidence>
<feature type="transmembrane region" description="Helical" evidence="1">
    <location>
        <begin position="332"/>
        <end position="353"/>
    </location>
</feature>
<feature type="transmembrane region" description="Helical" evidence="1">
    <location>
        <begin position="426"/>
        <end position="446"/>
    </location>
</feature>
<proteinExistence type="predicted"/>
<keyword evidence="1" id="KW-1133">Transmembrane helix</keyword>
<keyword evidence="1" id="KW-0472">Membrane</keyword>
<keyword evidence="1" id="KW-0812">Transmembrane</keyword>
<name>A0A7D7LZ07_9ACTN</name>
<feature type="transmembrane region" description="Helical" evidence="1">
    <location>
        <begin position="386"/>
        <end position="411"/>
    </location>
</feature>
<feature type="transmembrane region" description="Helical" evidence="1">
    <location>
        <begin position="496"/>
        <end position="517"/>
    </location>
</feature>
<reference evidence="3" key="1">
    <citation type="submission" date="2020-07" db="EMBL/GenBank/DDBJ databases">
        <title>novel species isolated from the respiratory tract of Marmot.</title>
        <authorList>
            <person name="Zhang G."/>
        </authorList>
    </citation>
    <scope>NUCLEOTIDE SEQUENCE [LARGE SCALE GENOMIC DNA]</scope>
    <source>
        <strain evidence="3">686</strain>
    </source>
</reference>
<dbReference type="Proteomes" id="UP000515663">
    <property type="component" value="Chromosome"/>
</dbReference>
<feature type="transmembrane region" description="Helical" evidence="1">
    <location>
        <begin position="453"/>
        <end position="471"/>
    </location>
</feature>
<organism evidence="2 3">
    <name type="scientific">Gordonia jinghuaiqii</name>
    <dbReference type="NCBI Taxonomy" id="2758710"/>
    <lineage>
        <taxon>Bacteria</taxon>
        <taxon>Bacillati</taxon>
        <taxon>Actinomycetota</taxon>
        <taxon>Actinomycetes</taxon>
        <taxon>Mycobacteriales</taxon>
        <taxon>Gordoniaceae</taxon>
        <taxon>Gordonia</taxon>
    </lineage>
</organism>
<sequence>MLLLRLMLRRERLTIAVTFGVFVLLNASTAASIASAYPTPQARAEAQTGLGANAAFRFLLGPLDHVDSTASLTVWRAGLFLIAALGVCVVLLVVRQTRKEEELGRAELVRAAVTGPLAPLAAAAVVAAVFGVVVAAGMSLMLFPLGADALEVLAVFAQYATVGLAAAGTALVTAQIARTSHIANMAAAPIILVGYLLRGVADAAGGWSWLRWVTPIGWAQLIDPFGADNLWFALPSCAVFAGGVAVAALLSTRRDLGAGLIAPRPGPASASGLTSIEAVTARLTLPLLWSWVGAVFAYGLIVGFLQPSVDDLAQGNEVFADIMRHSGVEASLGTLFGVTLMAFFAVAASAWAVNVATRLRAEENAGRTEMLLATPTSRIRYLRAHLVFVTVGVLGILVAATTAMTLGAWVAGGDAAGLGWAAVRSAAAQVPAALLVSSIALSLYALRPVLVPLGWLVVVATLFLGPMSGMFDPPQWLADLAPFTHSPLVPVEPMNWVPVVVMLCLAGVVAGVSTWRFRVRQIG</sequence>
<dbReference type="KEGG" id="gji:H1R19_06085"/>
<dbReference type="AlphaFoldDB" id="A0A7D7LZ07"/>
<evidence type="ECO:0000256" key="1">
    <source>
        <dbReference type="SAM" id="Phobius"/>
    </source>
</evidence>
<feature type="transmembrane region" description="Helical" evidence="1">
    <location>
        <begin position="74"/>
        <end position="94"/>
    </location>
</feature>
<evidence type="ECO:0000313" key="3">
    <source>
        <dbReference type="Proteomes" id="UP000515663"/>
    </source>
</evidence>
<dbReference type="EMBL" id="CP059491">
    <property type="protein sequence ID" value="QMT03755.1"/>
    <property type="molecule type" value="Genomic_DNA"/>
</dbReference>
<gene>
    <name evidence="2" type="ORF">H1R19_06085</name>
</gene>
<feature type="transmembrane region" description="Helical" evidence="1">
    <location>
        <begin position="230"/>
        <end position="250"/>
    </location>
</feature>
<feature type="transmembrane region" description="Helical" evidence="1">
    <location>
        <begin position="186"/>
        <end position="210"/>
    </location>
</feature>
<keyword evidence="3" id="KW-1185">Reference proteome</keyword>